<dbReference type="Proteomes" id="UP001165368">
    <property type="component" value="Unassembled WGS sequence"/>
</dbReference>
<sequence>MSPESLEHPEHSEQPAPQAQVLVLMGVTGCGKSTVAALLAGALRWDFEEGDALHPRANVEKMASGHPLTDEDRWPWLEKVAAWIEGRLDAGKNGVITCSSLKRSYRDVLNRRGTGVVFVYLQGSQETIAARLAVRRGHFMPPALLASQFETLEEPQPDEPHLTINVGPAPKEIAREIIDALKLKA</sequence>
<evidence type="ECO:0000256" key="8">
    <source>
        <dbReference type="ARBA" id="ARBA00048090"/>
    </source>
</evidence>
<dbReference type="RefSeq" id="WP_237817985.1">
    <property type="nucleotide sequence ID" value="NZ_JAKLTQ010000001.1"/>
</dbReference>
<dbReference type="EC" id="2.7.1.12" evidence="3 9"/>
<evidence type="ECO:0000256" key="7">
    <source>
        <dbReference type="ARBA" id="ARBA00022840"/>
    </source>
</evidence>
<evidence type="ECO:0000256" key="9">
    <source>
        <dbReference type="RuleBase" id="RU363066"/>
    </source>
</evidence>
<keyword evidence="4 9" id="KW-0808">Transferase</keyword>
<protein>
    <recommendedName>
        <fullName evidence="3 9">Gluconokinase</fullName>
        <ecNumber evidence="3 9">2.7.1.12</ecNumber>
    </recommendedName>
</protein>
<keyword evidence="6 9" id="KW-0418">Kinase</keyword>
<comment type="caution">
    <text evidence="10">The sequence shown here is derived from an EMBL/GenBank/DDBJ whole genome shotgun (WGS) entry which is preliminary data.</text>
</comment>
<dbReference type="Pfam" id="PF13671">
    <property type="entry name" value="AAA_33"/>
    <property type="match status" value="1"/>
</dbReference>
<evidence type="ECO:0000256" key="6">
    <source>
        <dbReference type="ARBA" id="ARBA00022777"/>
    </source>
</evidence>
<name>A0ABS9L2M9_9MICC</name>
<evidence type="ECO:0000256" key="5">
    <source>
        <dbReference type="ARBA" id="ARBA00022741"/>
    </source>
</evidence>
<organism evidence="10 11">
    <name type="scientific">Arthrobacter hankyongi</name>
    <dbReference type="NCBI Taxonomy" id="2904801"/>
    <lineage>
        <taxon>Bacteria</taxon>
        <taxon>Bacillati</taxon>
        <taxon>Actinomycetota</taxon>
        <taxon>Actinomycetes</taxon>
        <taxon>Micrococcales</taxon>
        <taxon>Micrococcaceae</taxon>
        <taxon>Arthrobacter</taxon>
    </lineage>
</organism>
<dbReference type="InterPro" id="IPR027417">
    <property type="entry name" value="P-loop_NTPase"/>
</dbReference>
<comment type="catalytic activity">
    <reaction evidence="8 9">
        <text>D-gluconate + ATP = 6-phospho-D-gluconate + ADP + H(+)</text>
        <dbReference type="Rhea" id="RHEA:19433"/>
        <dbReference type="ChEBI" id="CHEBI:15378"/>
        <dbReference type="ChEBI" id="CHEBI:18391"/>
        <dbReference type="ChEBI" id="CHEBI:30616"/>
        <dbReference type="ChEBI" id="CHEBI:58759"/>
        <dbReference type="ChEBI" id="CHEBI:456216"/>
        <dbReference type="EC" id="2.7.1.12"/>
    </reaction>
</comment>
<evidence type="ECO:0000313" key="10">
    <source>
        <dbReference type="EMBL" id="MCG2620903.1"/>
    </source>
</evidence>
<proteinExistence type="inferred from homology"/>
<dbReference type="CDD" id="cd02021">
    <property type="entry name" value="GntK"/>
    <property type="match status" value="1"/>
</dbReference>
<dbReference type="EMBL" id="JAKLTQ010000001">
    <property type="protein sequence ID" value="MCG2620903.1"/>
    <property type="molecule type" value="Genomic_DNA"/>
</dbReference>
<accession>A0ABS9L2M9</accession>
<keyword evidence="7 9" id="KW-0067">ATP-binding</keyword>
<evidence type="ECO:0000256" key="2">
    <source>
        <dbReference type="ARBA" id="ARBA00008420"/>
    </source>
</evidence>
<gene>
    <name evidence="10" type="ORF">LVY72_03125</name>
</gene>
<dbReference type="NCBIfam" id="TIGR01313">
    <property type="entry name" value="therm_gnt_kin"/>
    <property type="match status" value="1"/>
</dbReference>
<reference evidence="10" key="1">
    <citation type="submission" date="2022-01" db="EMBL/GenBank/DDBJ databases">
        <authorList>
            <person name="Jo J.-H."/>
            <person name="Im W.-T."/>
        </authorList>
    </citation>
    <scope>NUCLEOTIDE SEQUENCE</scope>
    <source>
        <strain evidence="10">I2-34</strain>
    </source>
</reference>
<dbReference type="Gene3D" id="3.40.50.300">
    <property type="entry name" value="P-loop containing nucleotide triphosphate hydrolases"/>
    <property type="match status" value="1"/>
</dbReference>
<evidence type="ECO:0000256" key="1">
    <source>
        <dbReference type="ARBA" id="ARBA00004761"/>
    </source>
</evidence>
<evidence type="ECO:0000256" key="4">
    <source>
        <dbReference type="ARBA" id="ARBA00022679"/>
    </source>
</evidence>
<evidence type="ECO:0000256" key="3">
    <source>
        <dbReference type="ARBA" id="ARBA00012054"/>
    </source>
</evidence>
<keyword evidence="11" id="KW-1185">Reference proteome</keyword>
<comment type="similarity">
    <text evidence="2 9">Belongs to the gluconokinase GntK/GntV family.</text>
</comment>
<comment type="pathway">
    <text evidence="1">Carbohydrate acid metabolism.</text>
</comment>
<dbReference type="PANTHER" id="PTHR43442">
    <property type="entry name" value="GLUCONOKINASE-RELATED"/>
    <property type="match status" value="1"/>
</dbReference>
<keyword evidence="5 9" id="KW-0547">Nucleotide-binding</keyword>
<dbReference type="PANTHER" id="PTHR43442:SF3">
    <property type="entry name" value="GLUCONOKINASE-RELATED"/>
    <property type="match status" value="1"/>
</dbReference>
<evidence type="ECO:0000313" key="11">
    <source>
        <dbReference type="Proteomes" id="UP001165368"/>
    </source>
</evidence>
<dbReference type="InterPro" id="IPR006001">
    <property type="entry name" value="Therm_gnt_kin"/>
</dbReference>
<dbReference type="SUPFAM" id="SSF52540">
    <property type="entry name" value="P-loop containing nucleoside triphosphate hydrolases"/>
    <property type="match status" value="1"/>
</dbReference>